<dbReference type="Pfam" id="PF01613">
    <property type="entry name" value="Flavin_Reduct"/>
    <property type="match status" value="1"/>
</dbReference>
<evidence type="ECO:0000313" key="7">
    <source>
        <dbReference type="Proteomes" id="UP000194360"/>
    </source>
</evidence>
<dbReference type="STRING" id="2074.BG845_02797"/>
<keyword evidence="7" id="KW-1185">Reference proteome</keyword>
<dbReference type="InterPro" id="IPR012349">
    <property type="entry name" value="Split_barrel_FMN-bd"/>
</dbReference>
<dbReference type="Gene3D" id="2.30.110.10">
    <property type="entry name" value="Electron Transport, Fmn-binding Protein, Chain A"/>
    <property type="match status" value="1"/>
</dbReference>
<name>A0A1Y2MYZ2_PSEAH</name>
<evidence type="ECO:0000256" key="2">
    <source>
        <dbReference type="ARBA" id="ARBA00022630"/>
    </source>
</evidence>
<dbReference type="SUPFAM" id="SSF50475">
    <property type="entry name" value="FMN-binding split barrel"/>
    <property type="match status" value="1"/>
</dbReference>
<comment type="similarity">
    <text evidence="4">Belongs to the flavoredoxin family.</text>
</comment>
<dbReference type="PANTHER" id="PTHR33798:SF5">
    <property type="entry name" value="FLAVIN REDUCTASE LIKE DOMAIN-CONTAINING PROTEIN"/>
    <property type="match status" value="1"/>
</dbReference>
<organism evidence="6 7">
    <name type="scientific">Pseudonocardia autotrophica</name>
    <name type="common">Amycolata autotrophica</name>
    <name type="synonym">Nocardia autotrophica</name>
    <dbReference type="NCBI Taxonomy" id="2074"/>
    <lineage>
        <taxon>Bacteria</taxon>
        <taxon>Bacillati</taxon>
        <taxon>Actinomycetota</taxon>
        <taxon>Actinomycetes</taxon>
        <taxon>Pseudonocardiales</taxon>
        <taxon>Pseudonocardiaceae</taxon>
        <taxon>Pseudonocardia</taxon>
    </lineage>
</organism>
<evidence type="ECO:0000313" key="6">
    <source>
        <dbReference type="EMBL" id="OSY40393.1"/>
    </source>
</evidence>
<dbReference type="SMART" id="SM00903">
    <property type="entry name" value="Flavin_Reduct"/>
    <property type="match status" value="1"/>
</dbReference>
<proteinExistence type="inferred from homology"/>
<gene>
    <name evidence="6" type="ORF">BG845_02797</name>
</gene>
<reference evidence="6 7" key="1">
    <citation type="submission" date="2016-09" db="EMBL/GenBank/DDBJ databases">
        <title>Pseudonocardia autotrophica DSM535, a candidate organism with high potential of specific P450 cytochromes.</title>
        <authorList>
            <person name="Grumaz C."/>
            <person name="Vainshtein Y."/>
            <person name="Kirstahler P."/>
            <person name="Sohn K."/>
        </authorList>
    </citation>
    <scope>NUCLEOTIDE SEQUENCE [LARGE SCALE GENOMIC DNA]</scope>
    <source>
        <strain evidence="6 7">DSM 535</strain>
    </source>
</reference>
<dbReference type="PANTHER" id="PTHR33798">
    <property type="entry name" value="FLAVOPROTEIN OXYGENASE"/>
    <property type="match status" value="1"/>
</dbReference>
<evidence type="ECO:0000259" key="5">
    <source>
        <dbReference type="SMART" id="SM00903"/>
    </source>
</evidence>
<evidence type="ECO:0000256" key="1">
    <source>
        <dbReference type="ARBA" id="ARBA00001917"/>
    </source>
</evidence>
<evidence type="ECO:0000256" key="4">
    <source>
        <dbReference type="ARBA" id="ARBA00038054"/>
    </source>
</evidence>
<dbReference type="GO" id="GO:0016646">
    <property type="term" value="F:oxidoreductase activity, acting on the CH-NH group of donors, NAD or NADP as acceptor"/>
    <property type="evidence" value="ECO:0007669"/>
    <property type="project" value="UniProtKB-ARBA"/>
</dbReference>
<protein>
    <submittedName>
        <fullName evidence="6">Flavin reductase like domain protein</fullName>
    </submittedName>
</protein>
<comment type="caution">
    <text evidence="6">The sequence shown here is derived from an EMBL/GenBank/DDBJ whole genome shotgun (WGS) entry which is preliminary data.</text>
</comment>
<sequence length="212" mass="22693">MPADPTVTIDAADLEPAAAYRLLTGVVVPRPIAWVSTVDERGVPNLAPFSAFTMVSNDPPMVGINIGRRGGERKDTARNIHATGEYVVNIARWDDHELVHESSRAMPRGADEAAELGIRLAPADVVRAPRVAHAPVSLECRFARAVEFGRGGAEFTVGEIVRFHVLAELLDNGKIDTAALDPAARIAGPSYSRLGTTRTLRPVPVALEVPAH</sequence>
<dbReference type="AlphaFoldDB" id="A0A1Y2MYZ2"/>
<dbReference type="GO" id="GO:0010181">
    <property type="term" value="F:FMN binding"/>
    <property type="evidence" value="ECO:0007669"/>
    <property type="project" value="InterPro"/>
</dbReference>
<dbReference type="InterPro" id="IPR002563">
    <property type="entry name" value="Flavin_Rdtase-like_dom"/>
</dbReference>
<feature type="domain" description="Flavin reductase like" evidence="5">
    <location>
        <begin position="25"/>
        <end position="177"/>
    </location>
</feature>
<dbReference type="Proteomes" id="UP000194360">
    <property type="component" value="Unassembled WGS sequence"/>
</dbReference>
<keyword evidence="2" id="KW-0285">Flavoprotein</keyword>
<accession>A0A1Y2MYZ2</accession>
<comment type="cofactor">
    <cofactor evidence="1">
        <name>FMN</name>
        <dbReference type="ChEBI" id="CHEBI:58210"/>
    </cofactor>
</comment>
<dbReference type="RefSeq" id="WP_085913039.1">
    <property type="nucleotide sequence ID" value="NZ_AP018920.1"/>
</dbReference>
<dbReference type="OrthoDB" id="9794638at2"/>
<evidence type="ECO:0000256" key="3">
    <source>
        <dbReference type="ARBA" id="ARBA00022643"/>
    </source>
</evidence>
<dbReference type="EMBL" id="MIGB01000013">
    <property type="protein sequence ID" value="OSY40393.1"/>
    <property type="molecule type" value="Genomic_DNA"/>
</dbReference>
<keyword evidence="3" id="KW-0288">FMN</keyword>